<evidence type="ECO:0000259" key="6">
    <source>
        <dbReference type="Pfam" id="PF03738"/>
    </source>
</evidence>
<name>A0AAU7VMW5_9FIRM</name>
<dbReference type="EMBL" id="CP158367">
    <property type="protein sequence ID" value="XBX75449.1"/>
    <property type="molecule type" value="Genomic_DNA"/>
</dbReference>
<dbReference type="GO" id="GO:0005524">
    <property type="term" value="F:ATP binding"/>
    <property type="evidence" value="ECO:0007669"/>
    <property type="project" value="UniProtKB-KW"/>
</dbReference>
<dbReference type="InterPro" id="IPR005494">
    <property type="entry name" value="GSPS_pre-ATP-grasp-like_dom"/>
</dbReference>
<keyword evidence="4" id="KW-0067">ATP-binding</keyword>
<evidence type="ECO:0000256" key="1">
    <source>
        <dbReference type="ARBA" id="ARBA00022598"/>
    </source>
</evidence>
<feature type="domain" description="Glutathionylspermidine synthase pre-ATP-grasp-like" evidence="6">
    <location>
        <begin position="110"/>
        <end position="429"/>
    </location>
</feature>
<protein>
    <submittedName>
        <fullName evidence="7">Glutathionylspermidine synthase family protein</fullName>
    </submittedName>
</protein>
<sequence>MVYTKAIREFRDIIKGNQEVFIKEYQQLKEQVAKSPAIYKGEPIDFLYHPIYLSDKDVVQFTVLTNKLFGILSKVIEMYLQEPSFRKHFPFDPLLEKLILKDPGYSINVPMSRIDVFYHGEGDFQFCELNADGSSAMVEARELQRIIGESLAVKSHKKEFKISGFELFQSWFDALMINYKEYASSEKLPNIAIVDYIEGEPSKEFQEFKKTFEKNGCSTVIADVRELVYRDGVLYYKDFSIDCIYRRAVTWEIIENVKESRAFIDAYLDGNVCVVGPLRSQLIHNKIIFSILHDESITSFLTEDERSFIKNHVPYTAYFDREDTSLVDDVKENKDLYVLKPLDKYAALGVYVGKDCTLNKWEEVINTVAKQGYLIQKFCHLPNQSLAFFKQNEVEFIDFNYMIGLFCYNQSFVGPYTRSGRKNIIGAVAESFIVPNFKLTD</sequence>
<keyword evidence="5" id="KW-0460">Magnesium</keyword>
<keyword evidence="1" id="KW-0436">Ligase</keyword>
<keyword evidence="3" id="KW-0547">Nucleotide-binding</keyword>
<organism evidence="7">
    <name type="scientific">Proteinivorax tanatarense</name>
    <dbReference type="NCBI Taxonomy" id="1260629"/>
    <lineage>
        <taxon>Bacteria</taxon>
        <taxon>Bacillati</taxon>
        <taxon>Bacillota</taxon>
        <taxon>Clostridia</taxon>
        <taxon>Eubacteriales</taxon>
        <taxon>Proteinivoracaceae</taxon>
        <taxon>Proteinivorax</taxon>
    </lineage>
</organism>
<dbReference type="AlphaFoldDB" id="A0AAU7VMW5"/>
<accession>A0AAU7VMW5</accession>
<gene>
    <name evidence="7" type="ORF">PRVXT_000572</name>
</gene>
<proteinExistence type="predicted"/>
<evidence type="ECO:0000256" key="2">
    <source>
        <dbReference type="ARBA" id="ARBA00022723"/>
    </source>
</evidence>
<evidence type="ECO:0000256" key="4">
    <source>
        <dbReference type="ARBA" id="ARBA00022840"/>
    </source>
</evidence>
<evidence type="ECO:0000256" key="5">
    <source>
        <dbReference type="ARBA" id="ARBA00022842"/>
    </source>
</evidence>
<dbReference type="GO" id="GO:0016874">
    <property type="term" value="F:ligase activity"/>
    <property type="evidence" value="ECO:0007669"/>
    <property type="project" value="UniProtKB-KW"/>
</dbReference>
<reference evidence="7" key="2">
    <citation type="submission" date="2024-06" db="EMBL/GenBank/DDBJ databases">
        <authorList>
            <person name="Petrova K.O."/>
            <person name="Toshchakov S.V."/>
            <person name="Boltjanskaja Y.V."/>
            <person name="Kevbrin V."/>
        </authorList>
    </citation>
    <scope>NUCLEOTIDE SEQUENCE</scope>
    <source>
        <strain evidence="7">Z-910T</strain>
    </source>
</reference>
<evidence type="ECO:0000313" key="7">
    <source>
        <dbReference type="EMBL" id="XBX75449.1"/>
    </source>
</evidence>
<keyword evidence="2" id="KW-0479">Metal-binding</keyword>
<dbReference type="RefSeq" id="WP_350344193.1">
    <property type="nucleotide sequence ID" value="NZ_CP158367.1"/>
</dbReference>
<dbReference type="Pfam" id="PF03738">
    <property type="entry name" value="GSP_synth"/>
    <property type="match status" value="1"/>
</dbReference>
<dbReference type="SUPFAM" id="SSF56059">
    <property type="entry name" value="Glutathione synthetase ATP-binding domain-like"/>
    <property type="match status" value="1"/>
</dbReference>
<reference evidence="7" key="1">
    <citation type="journal article" date="2013" name="Extremophiles">
        <title>Proteinivorax tanatarense gen. nov., sp. nov., an anaerobic, haloalkaliphilic, proteolytic bacterium isolated from a decaying algal bloom, and proposal of Proteinivoraceae fam. nov.</title>
        <authorList>
            <person name="Kevbrin V."/>
            <person name="Boltyanskaya Y."/>
            <person name="Zhilina T."/>
            <person name="Kolganova T."/>
            <person name="Lavrentjeva E."/>
            <person name="Kuznetsov B."/>
        </authorList>
    </citation>
    <scope>NUCLEOTIDE SEQUENCE</scope>
    <source>
        <strain evidence="7">Z-910T</strain>
    </source>
</reference>
<evidence type="ECO:0000256" key="3">
    <source>
        <dbReference type="ARBA" id="ARBA00022741"/>
    </source>
</evidence>
<dbReference type="GO" id="GO:0046872">
    <property type="term" value="F:metal ion binding"/>
    <property type="evidence" value="ECO:0007669"/>
    <property type="project" value="UniProtKB-KW"/>
</dbReference>